<reference evidence="2" key="1">
    <citation type="submission" date="2023-10" db="EMBL/GenBank/DDBJ databases">
        <authorList>
            <person name="Chen Y."/>
            <person name="Shah S."/>
            <person name="Dougan E. K."/>
            <person name="Thang M."/>
            <person name="Chan C."/>
        </authorList>
    </citation>
    <scope>NUCLEOTIDE SEQUENCE [LARGE SCALE GENOMIC DNA]</scope>
</reference>
<accession>A0ABN9R7Q5</accession>
<gene>
    <name evidence="2" type="ORF">PCOR1329_LOCUS18046</name>
</gene>
<dbReference type="Proteomes" id="UP001189429">
    <property type="component" value="Unassembled WGS sequence"/>
</dbReference>
<sequence length="169" mass="18415">GGIYTHDPSYAAFFDQREQELREIEVRRQREIMARATQGSIGGALQENSIQLHTSQRGGGGGLPQSPGTSTPADPGPAPSPGVLPGETGTVDAGDLTNIKRMLVEAQFGYVVGLEDGKESTFKAAFSSSWGNRKISQIASTLFQKQKITEPKRKDEKISELWKYYQNLA</sequence>
<proteinExistence type="predicted"/>
<feature type="non-terminal residue" evidence="2">
    <location>
        <position position="1"/>
    </location>
</feature>
<protein>
    <submittedName>
        <fullName evidence="2">Uncharacterized protein</fullName>
    </submittedName>
</protein>
<feature type="region of interest" description="Disordered" evidence="1">
    <location>
        <begin position="53"/>
        <end position="92"/>
    </location>
</feature>
<name>A0ABN9R7Q5_9DINO</name>
<comment type="caution">
    <text evidence="2">The sequence shown here is derived from an EMBL/GenBank/DDBJ whole genome shotgun (WGS) entry which is preliminary data.</text>
</comment>
<keyword evidence="3" id="KW-1185">Reference proteome</keyword>
<evidence type="ECO:0000256" key="1">
    <source>
        <dbReference type="SAM" id="MobiDB-lite"/>
    </source>
</evidence>
<evidence type="ECO:0000313" key="3">
    <source>
        <dbReference type="Proteomes" id="UP001189429"/>
    </source>
</evidence>
<dbReference type="EMBL" id="CAUYUJ010005647">
    <property type="protein sequence ID" value="CAK0814460.1"/>
    <property type="molecule type" value="Genomic_DNA"/>
</dbReference>
<evidence type="ECO:0000313" key="2">
    <source>
        <dbReference type="EMBL" id="CAK0814460.1"/>
    </source>
</evidence>
<organism evidence="2 3">
    <name type="scientific">Prorocentrum cordatum</name>
    <dbReference type="NCBI Taxonomy" id="2364126"/>
    <lineage>
        <taxon>Eukaryota</taxon>
        <taxon>Sar</taxon>
        <taxon>Alveolata</taxon>
        <taxon>Dinophyceae</taxon>
        <taxon>Prorocentrales</taxon>
        <taxon>Prorocentraceae</taxon>
        <taxon>Prorocentrum</taxon>
    </lineage>
</organism>